<organism evidence="2">
    <name type="scientific">Oryza punctata</name>
    <name type="common">Red rice</name>
    <dbReference type="NCBI Taxonomy" id="4537"/>
    <lineage>
        <taxon>Eukaryota</taxon>
        <taxon>Viridiplantae</taxon>
        <taxon>Streptophyta</taxon>
        <taxon>Embryophyta</taxon>
        <taxon>Tracheophyta</taxon>
        <taxon>Spermatophyta</taxon>
        <taxon>Magnoliopsida</taxon>
        <taxon>Liliopsida</taxon>
        <taxon>Poales</taxon>
        <taxon>Poaceae</taxon>
        <taxon>BOP clade</taxon>
        <taxon>Oryzoideae</taxon>
        <taxon>Oryzeae</taxon>
        <taxon>Oryzinae</taxon>
        <taxon>Oryza</taxon>
    </lineage>
</organism>
<protein>
    <submittedName>
        <fullName evidence="2">Uncharacterized protein</fullName>
    </submittedName>
</protein>
<evidence type="ECO:0000313" key="2">
    <source>
        <dbReference type="EnsemblPlants" id="OPUNC01G44880.1"/>
    </source>
</evidence>
<dbReference type="Gramene" id="OPUNC01G44880.1">
    <property type="protein sequence ID" value="OPUNC01G44880.1"/>
    <property type="gene ID" value="OPUNC01G44880"/>
</dbReference>
<dbReference type="HOGENOM" id="CLU_2376473_0_0_1"/>
<accession>A0A0E0JUE0</accession>
<dbReference type="Proteomes" id="UP000026962">
    <property type="component" value="Chromosome 1"/>
</dbReference>
<proteinExistence type="predicted"/>
<feature type="region of interest" description="Disordered" evidence="1">
    <location>
        <begin position="1"/>
        <end position="60"/>
    </location>
</feature>
<name>A0A0E0JUE0_ORYPU</name>
<dbReference type="AlphaFoldDB" id="A0A0E0JUE0"/>
<evidence type="ECO:0000313" key="3">
    <source>
        <dbReference type="Proteomes" id="UP000026962"/>
    </source>
</evidence>
<sequence>MALQPGKQRAVRRRSSASTAAAQRRRSAGRLPGPPSTASGTEELGQALRPRRRLRGAPRVEHEHRARLLVVAGRERLDAAQQFAGRRRSFLLLFL</sequence>
<evidence type="ECO:0000256" key="1">
    <source>
        <dbReference type="SAM" id="MobiDB-lite"/>
    </source>
</evidence>
<keyword evidence="3" id="KW-1185">Reference proteome</keyword>
<reference evidence="2" key="2">
    <citation type="submission" date="2018-05" db="EMBL/GenBank/DDBJ databases">
        <title>OpunRS2 (Oryza punctata Reference Sequence Version 2).</title>
        <authorList>
            <person name="Zhang J."/>
            <person name="Kudrna D."/>
            <person name="Lee S."/>
            <person name="Talag J."/>
            <person name="Welchert J."/>
            <person name="Wing R.A."/>
        </authorList>
    </citation>
    <scope>NUCLEOTIDE SEQUENCE [LARGE SCALE GENOMIC DNA]</scope>
</reference>
<reference evidence="2" key="1">
    <citation type="submission" date="2015-04" db="UniProtKB">
        <authorList>
            <consortium name="EnsemblPlants"/>
        </authorList>
    </citation>
    <scope>IDENTIFICATION</scope>
</reference>
<dbReference type="EnsemblPlants" id="OPUNC01G44880.1">
    <property type="protein sequence ID" value="OPUNC01G44880.1"/>
    <property type="gene ID" value="OPUNC01G44880"/>
</dbReference>